<dbReference type="GO" id="GO:0005813">
    <property type="term" value="C:centrosome"/>
    <property type="evidence" value="ECO:0007669"/>
    <property type="project" value="TreeGrafter"/>
</dbReference>
<evidence type="ECO:0000313" key="2">
    <source>
        <dbReference type="Proteomes" id="UP000694424"/>
    </source>
</evidence>
<dbReference type="PANTHER" id="PTHR31075">
    <property type="entry name" value="CENTROSOMAL PROTEIN OF 85 KDA"/>
    <property type="match status" value="1"/>
</dbReference>
<sequence>MEVTALISAVKDFLLSCVANSPGEFCVVEQARQPVSEKMPIADQLFKEMSHCLYDLKALCSILTQRAQGKEPNLSLLLGIRYKLVAELDLQQKTLSKKLLDVCQLRKDIDELRTIMSDRYAQDMGDNCITQ</sequence>
<keyword evidence="2" id="KW-1185">Reference proteome</keyword>
<dbReference type="Proteomes" id="UP000694424">
    <property type="component" value="Unplaced"/>
</dbReference>
<protein>
    <submittedName>
        <fullName evidence="1">Uncharacterized protein</fullName>
    </submittedName>
</protein>
<reference evidence="1" key="1">
    <citation type="submission" date="2025-08" db="UniProtKB">
        <authorList>
            <consortium name="Ensembl"/>
        </authorList>
    </citation>
    <scope>IDENTIFICATION</scope>
</reference>
<name>A0A8B9S5Q2_APTOW</name>
<dbReference type="InterPro" id="IPR040210">
    <property type="entry name" value="Cep85/Cep85L"/>
</dbReference>
<accession>A0A8B9S5Q2</accession>
<organism evidence="1 2">
    <name type="scientific">Apteryx owenii</name>
    <name type="common">Little spotted kiwi</name>
    <dbReference type="NCBI Taxonomy" id="8824"/>
    <lineage>
        <taxon>Eukaryota</taxon>
        <taxon>Metazoa</taxon>
        <taxon>Chordata</taxon>
        <taxon>Craniata</taxon>
        <taxon>Vertebrata</taxon>
        <taxon>Euteleostomi</taxon>
        <taxon>Archelosauria</taxon>
        <taxon>Archosauria</taxon>
        <taxon>Dinosauria</taxon>
        <taxon>Saurischia</taxon>
        <taxon>Theropoda</taxon>
        <taxon>Coelurosauria</taxon>
        <taxon>Aves</taxon>
        <taxon>Palaeognathae</taxon>
        <taxon>Apterygiformes</taxon>
        <taxon>Apterygidae</taxon>
        <taxon>Apteryx</taxon>
    </lineage>
</organism>
<dbReference type="Ensembl" id="ENSAOWT00000009973.1">
    <property type="protein sequence ID" value="ENSAOWP00000008816.1"/>
    <property type="gene ID" value="ENSAOWG00000006043.1"/>
</dbReference>
<proteinExistence type="predicted"/>
<reference evidence="1" key="2">
    <citation type="submission" date="2025-09" db="UniProtKB">
        <authorList>
            <consortium name="Ensembl"/>
        </authorList>
    </citation>
    <scope>IDENTIFICATION</scope>
</reference>
<dbReference type="AlphaFoldDB" id="A0A8B9S5Q2"/>
<dbReference type="PANTHER" id="PTHR31075:SF2">
    <property type="entry name" value="CENTROSOMAL PROTEIN OF 85 KDA-LIKE"/>
    <property type="match status" value="1"/>
</dbReference>
<evidence type="ECO:0000313" key="1">
    <source>
        <dbReference type="Ensembl" id="ENSAOWP00000008816.1"/>
    </source>
</evidence>